<accession>A0A2G5VPS1</accession>
<reference evidence="3" key="1">
    <citation type="submission" date="2017-10" db="EMBL/GenBank/DDBJ databases">
        <title>Rapid genome shrinkage in a self-fertile nematode reveals novel sperm competition proteins.</title>
        <authorList>
            <person name="Yin D."/>
            <person name="Schwarz E.M."/>
            <person name="Thomas C.G."/>
            <person name="Felde R.L."/>
            <person name="Korf I.F."/>
            <person name="Cutter A.D."/>
            <person name="Schartner C.M."/>
            <person name="Ralston E.J."/>
            <person name="Meyer B.J."/>
            <person name="Haag E.S."/>
        </authorList>
    </citation>
    <scope>NUCLEOTIDE SEQUENCE [LARGE SCALE GENOMIC DNA]</scope>
    <source>
        <strain evidence="3">JU1422</strain>
    </source>
</reference>
<comment type="caution">
    <text evidence="2">The sequence shown here is derived from an EMBL/GenBank/DDBJ whole genome shotgun (WGS) entry which is preliminary data.</text>
</comment>
<dbReference type="PANTHER" id="PTHR47629:SF9">
    <property type="entry name" value="CW DOMAIN-CONTAINING PROTEIN-RELATED"/>
    <property type="match status" value="1"/>
</dbReference>
<evidence type="ECO:0000313" key="2">
    <source>
        <dbReference type="EMBL" id="PIC53742.1"/>
    </source>
</evidence>
<dbReference type="STRING" id="1611254.A0A2G5VPS1"/>
<dbReference type="AlphaFoldDB" id="A0A2G5VPS1"/>
<name>A0A2G5VPS1_9PELO</name>
<gene>
    <name evidence="2" type="primary">Cnig_chr_I.g3312</name>
    <name evidence="2" type="ORF">B9Z55_003312</name>
</gene>
<keyword evidence="3" id="KW-1185">Reference proteome</keyword>
<feature type="domain" description="PAN-3" evidence="1">
    <location>
        <begin position="2"/>
        <end position="43"/>
    </location>
</feature>
<dbReference type="OrthoDB" id="5863138at2759"/>
<evidence type="ECO:0000313" key="3">
    <source>
        <dbReference type="Proteomes" id="UP000230233"/>
    </source>
</evidence>
<organism evidence="2 3">
    <name type="scientific">Caenorhabditis nigoni</name>
    <dbReference type="NCBI Taxonomy" id="1611254"/>
    <lineage>
        <taxon>Eukaryota</taxon>
        <taxon>Metazoa</taxon>
        <taxon>Ecdysozoa</taxon>
        <taxon>Nematoda</taxon>
        <taxon>Chromadorea</taxon>
        <taxon>Rhabditida</taxon>
        <taxon>Rhabditina</taxon>
        <taxon>Rhabditomorpha</taxon>
        <taxon>Rhabditoidea</taxon>
        <taxon>Rhabditidae</taxon>
        <taxon>Peloderinae</taxon>
        <taxon>Caenorhabditis</taxon>
    </lineage>
</organism>
<dbReference type="Proteomes" id="UP000230233">
    <property type="component" value="Chromosome I"/>
</dbReference>
<sequence length="183" mass="20303">MSTCLAAYYQNEVPEICEIFEIGKLAKIQKLNAYSGKIMAVKTTSPSECSLSSNDGLMTGTVSTESTWQNYSIQVSQDFWIIDSSPFFKCPENFKLWNRAKGYWCMGAFNFTDPLMSSTDSYIWGSDDQPDGFEGSIWTSDCLAFRVQSQSGAGVDDLLCNSTKQGSKVFINGFICGVQPEEI</sequence>
<proteinExistence type="predicted"/>
<dbReference type="EMBL" id="PDUG01000001">
    <property type="protein sequence ID" value="PIC53742.1"/>
    <property type="molecule type" value="Genomic_DNA"/>
</dbReference>
<dbReference type="InterPro" id="IPR006583">
    <property type="entry name" value="PAN-3_domain"/>
</dbReference>
<dbReference type="Pfam" id="PF08277">
    <property type="entry name" value="PAN_3"/>
    <property type="match status" value="1"/>
</dbReference>
<protein>
    <recommendedName>
        <fullName evidence="1">PAN-3 domain-containing protein</fullName>
    </recommendedName>
</protein>
<dbReference type="PANTHER" id="PTHR47629">
    <property type="entry name" value="C-TYPE LECTIN-RELATED"/>
    <property type="match status" value="1"/>
</dbReference>
<evidence type="ECO:0000259" key="1">
    <source>
        <dbReference type="Pfam" id="PF08277"/>
    </source>
</evidence>